<name>A0AAD8ACQ9_DIPPU</name>
<organism evidence="1 2">
    <name type="scientific">Diploptera punctata</name>
    <name type="common">Pacific beetle cockroach</name>
    <dbReference type="NCBI Taxonomy" id="6984"/>
    <lineage>
        <taxon>Eukaryota</taxon>
        <taxon>Metazoa</taxon>
        <taxon>Ecdysozoa</taxon>
        <taxon>Arthropoda</taxon>
        <taxon>Hexapoda</taxon>
        <taxon>Insecta</taxon>
        <taxon>Pterygota</taxon>
        <taxon>Neoptera</taxon>
        <taxon>Polyneoptera</taxon>
        <taxon>Dictyoptera</taxon>
        <taxon>Blattodea</taxon>
        <taxon>Blaberoidea</taxon>
        <taxon>Blaberidae</taxon>
        <taxon>Diplopterinae</taxon>
        <taxon>Diploptera</taxon>
    </lineage>
</organism>
<dbReference type="AlphaFoldDB" id="A0AAD8ACQ9"/>
<gene>
    <name evidence="1" type="ORF">L9F63_012426</name>
</gene>
<accession>A0AAD8ACQ9</accession>
<reference evidence="1" key="2">
    <citation type="submission" date="2023-05" db="EMBL/GenBank/DDBJ databases">
        <authorList>
            <person name="Fouks B."/>
        </authorList>
    </citation>
    <scope>NUCLEOTIDE SEQUENCE</scope>
    <source>
        <strain evidence="1">Stay&amp;Tobe</strain>
        <tissue evidence="1">Testes</tissue>
    </source>
</reference>
<evidence type="ECO:0000313" key="1">
    <source>
        <dbReference type="EMBL" id="KAJ9596554.1"/>
    </source>
</evidence>
<sequence>LFIFYIREVGSYEQFWMIQQPERHNRTAVLIPTSRTTLHYTTKRQRGIRGNCPTYFHQPKIKIKKDDSRKIGLQTLCQDLFFLHIPKKKEDAVYCKACFLFFHEGVGKGAHEAPGKLNKEIACSVDENLSRHVINC</sequence>
<feature type="non-terminal residue" evidence="1">
    <location>
        <position position="136"/>
    </location>
</feature>
<feature type="non-terminal residue" evidence="1">
    <location>
        <position position="1"/>
    </location>
</feature>
<reference evidence="1" key="1">
    <citation type="journal article" date="2023" name="IScience">
        <title>Live-bearing cockroach genome reveals convergent evolutionary mechanisms linked to viviparity in insects and beyond.</title>
        <authorList>
            <person name="Fouks B."/>
            <person name="Harrison M.C."/>
            <person name="Mikhailova A.A."/>
            <person name="Marchal E."/>
            <person name="English S."/>
            <person name="Carruthers M."/>
            <person name="Jennings E.C."/>
            <person name="Chiamaka E.L."/>
            <person name="Frigard R.A."/>
            <person name="Pippel M."/>
            <person name="Attardo G.M."/>
            <person name="Benoit J.B."/>
            <person name="Bornberg-Bauer E."/>
            <person name="Tobe S.S."/>
        </authorList>
    </citation>
    <scope>NUCLEOTIDE SEQUENCE</scope>
    <source>
        <strain evidence="1">Stay&amp;Tobe</strain>
    </source>
</reference>
<protein>
    <submittedName>
        <fullName evidence="1">Uncharacterized protein</fullName>
    </submittedName>
</protein>
<dbReference type="Proteomes" id="UP001233999">
    <property type="component" value="Unassembled WGS sequence"/>
</dbReference>
<dbReference type="EMBL" id="JASPKZ010001981">
    <property type="protein sequence ID" value="KAJ9596554.1"/>
    <property type="molecule type" value="Genomic_DNA"/>
</dbReference>
<proteinExistence type="predicted"/>
<evidence type="ECO:0000313" key="2">
    <source>
        <dbReference type="Proteomes" id="UP001233999"/>
    </source>
</evidence>
<keyword evidence="2" id="KW-1185">Reference proteome</keyword>
<comment type="caution">
    <text evidence="1">The sequence shown here is derived from an EMBL/GenBank/DDBJ whole genome shotgun (WGS) entry which is preliminary data.</text>
</comment>